<name>A0A8T2U7P2_CERRI</name>
<dbReference type="EMBL" id="CM035413">
    <property type="protein sequence ID" value="KAH7430698.1"/>
    <property type="molecule type" value="Genomic_DNA"/>
</dbReference>
<gene>
    <name evidence="2" type="ORF">KP509_08G009800</name>
</gene>
<sequence length="400" mass="45810">MLVGRLALAFLCSAISFGLFKLRRIQVQFRFQDPEHGNSGDDDNTESDSHADGCISKEKEEVSSLNSLESIIESNDLKENCIQQLEITSLVQKTYLPLDPDCSCERGAYDEVDIMNNYVPNAQNETLIGFGSVANHVADRSVGSVVSDFESQISERSMEIVSVNEDILFLEDQVRTLSKHVECKDAIKKELEKAKNQMLWEMTMELDEKKEELHHQVGELKSELTEAETKLHELMGETDDKTQLKSELAVLRREVKDLSDLFQNLQKRFCDDKQLEYLRCVNILLDHELEEHQQRSQKVGSIHRSSSLRSQDAKDLNLKIMSKMKKYGSSKEPSDCINSSSYPDLMKIVVHDYEKSTLKELFMREDVEDANQALLQFITREGQARYSCNLEDIWHGRSAL</sequence>
<organism evidence="2 3">
    <name type="scientific">Ceratopteris richardii</name>
    <name type="common">Triangle waterfern</name>
    <dbReference type="NCBI Taxonomy" id="49495"/>
    <lineage>
        <taxon>Eukaryota</taxon>
        <taxon>Viridiplantae</taxon>
        <taxon>Streptophyta</taxon>
        <taxon>Embryophyta</taxon>
        <taxon>Tracheophyta</taxon>
        <taxon>Polypodiopsida</taxon>
        <taxon>Polypodiidae</taxon>
        <taxon>Polypodiales</taxon>
        <taxon>Pteridineae</taxon>
        <taxon>Pteridaceae</taxon>
        <taxon>Parkerioideae</taxon>
        <taxon>Ceratopteris</taxon>
    </lineage>
</organism>
<reference evidence="2" key="1">
    <citation type="submission" date="2021-08" db="EMBL/GenBank/DDBJ databases">
        <title>WGS assembly of Ceratopteris richardii.</title>
        <authorList>
            <person name="Marchant D.B."/>
            <person name="Chen G."/>
            <person name="Jenkins J."/>
            <person name="Shu S."/>
            <person name="Leebens-Mack J."/>
            <person name="Grimwood J."/>
            <person name="Schmutz J."/>
            <person name="Soltis P."/>
            <person name="Soltis D."/>
            <person name="Chen Z.-H."/>
        </authorList>
    </citation>
    <scope>NUCLEOTIDE SEQUENCE</scope>
    <source>
        <strain evidence="2">Whitten #5841</strain>
        <tissue evidence="2">Leaf</tissue>
    </source>
</reference>
<evidence type="ECO:0000313" key="2">
    <source>
        <dbReference type="EMBL" id="KAH7430698.1"/>
    </source>
</evidence>
<comment type="caution">
    <text evidence="2">The sequence shown here is derived from an EMBL/GenBank/DDBJ whole genome shotgun (WGS) entry which is preliminary data.</text>
</comment>
<accession>A0A8T2U7P2</accession>
<proteinExistence type="predicted"/>
<evidence type="ECO:0000313" key="3">
    <source>
        <dbReference type="Proteomes" id="UP000825935"/>
    </source>
</evidence>
<dbReference type="AlphaFoldDB" id="A0A8T2U7P2"/>
<evidence type="ECO:0000256" key="1">
    <source>
        <dbReference type="SAM" id="Coils"/>
    </source>
</evidence>
<keyword evidence="1" id="KW-0175">Coiled coil</keyword>
<dbReference type="Proteomes" id="UP000825935">
    <property type="component" value="Chromosome 8"/>
</dbReference>
<protein>
    <submittedName>
        <fullName evidence="2">Uncharacterized protein</fullName>
    </submittedName>
</protein>
<feature type="coiled-coil region" evidence="1">
    <location>
        <begin position="177"/>
        <end position="268"/>
    </location>
</feature>
<keyword evidence="3" id="KW-1185">Reference proteome</keyword>